<evidence type="ECO:0000313" key="5">
    <source>
        <dbReference type="Proteomes" id="UP000053110"/>
    </source>
</evidence>
<name>A0A061HKG2_BLUGR</name>
<dbReference type="InterPro" id="IPR036871">
    <property type="entry name" value="PX_dom_sf"/>
</dbReference>
<dbReference type="Pfam" id="PF00787">
    <property type="entry name" value="PX"/>
    <property type="match status" value="1"/>
</dbReference>
<evidence type="ECO:0000259" key="2">
    <source>
        <dbReference type="PROSITE" id="PS50195"/>
    </source>
</evidence>
<accession>A0A061HKG2</accession>
<dbReference type="OrthoDB" id="71672at2759"/>
<dbReference type="SUPFAM" id="SSF64268">
    <property type="entry name" value="PX domain"/>
    <property type="match status" value="1"/>
</dbReference>
<dbReference type="AlphaFoldDB" id="A0A061HKG2"/>
<dbReference type="InterPro" id="IPR024555">
    <property type="entry name" value="PX-associated"/>
</dbReference>
<dbReference type="PANTHER" id="PTHR47185:SF1">
    <property type="entry name" value="PX DOMAIN-CONTAINING PROTEIN YPR097W"/>
    <property type="match status" value="1"/>
</dbReference>
<dbReference type="InterPro" id="IPR047168">
    <property type="entry name" value="LEC1-like"/>
</dbReference>
<feature type="compositionally biased region" description="Polar residues" evidence="1">
    <location>
        <begin position="831"/>
        <end position="840"/>
    </location>
</feature>
<reference evidence="5" key="1">
    <citation type="journal article" date="2013" name="Nat. Genet.">
        <title>The wheat powdery mildew genome shows the unique evolution of an obligate biotroph.</title>
        <authorList>
            <person name="Wicker T."/>
            <person name="Oberhaensli S."/>
            <person name="Parlange F."/>
            <person name="Buchmann J.P."/>
            <person name="Shatalina M."/>
            <person name="Roffler S."/>
            <person name="Ben-David R."/>
            <person name="Dolezel J."/>
            <person name="Simkova H."/>
            <person name="Schulze-Lefert P."/>
            <person name="Spanu P.D."/>
            <person name="Bruggmann R."/>
            <person name="Amselem J."/>
            <person name="Quesneville H."/>
            <person name="Ver Loren van Themaat E."/>
            <person name="Paape T."/>
            <person name="Shimizu K.K."/>
            <person name="Keller B."/>
        </authorList>
    </citation>
    <scope>NUCLEOTIDE SEQUENCE [LARGE SCALE GENOMIC DNA]</scope>
    <source>
        <strain evidence="5">96224</strain>
    </source>
</reference>
<dbReference type="PANTHER" id="PTHR47185">
    <property type="entry name" value="PX DOMAIN-CONTAINING PROTEIN YPR097W"/>
    <property type="match status" value="1"/>
</dbReference>
<dbReference type="Proteomes" id="UP000053110">
    <property type="component" value="Unassembled WGS sequence"/>
</dbReference>
<reference evidence="3" key="2">
    <citation type="submission" date="2013-01" db="EMBL/GenBank/DDBJ databases">
        <title>The wheat powdery mildew genome reveals unique evolution of an obligate biotroph.</title>
        <authorList>
            <person name="Oberhaensli S."/>
            <person name="Wicker T."/>
            <person name="Keller B."/>
        </authorList>
    </citation>
    <scope>NUCLEOTIDE SEQUENCE</scope>
    <source>
        <strain evidence="3">96224</strain>
    </source>
</reference>
<dbReference type="SMART" id="SM00312">
    <property type="entry name" value="PX"/>
    <property type="match status" value="1"/>
</dbReference>
<sequence length="926" mass="105688">MEQDTDETSAAQVLTGKQEHYLKRELISQQVKFEILELNSPTALQRFGAPFKSDYGEVSPLNSELPILRYLFVHFVREFPFLDRANEKEFWQDKIQIFLQLFANKRISSSEDRLEETKRKKLSTKSQKIVELMMVSGIPTASGYEERIRFSEMEIVEAGAIDPGTINGLKKGNAINGWDINISGVRAVKVKKNFRNHKEAEYLIRVKRIGQPEIFVSRRYSDFEQLQKNITIQLPGRVVPVLPKKIKDDFKSNATVDTTFQSTAEKNEVEGASDESGSISSVASTNITSRFSIHSLKGHRRNPSSSSRKLSSARTSVDGRKQSSLIGIETSKEGGSSHVQATPTETTSFWREAERVSLRAFLRTLISNPQMVQTKAMEIFLTQNPTILSESDKLDISNRESLDAKRIEEQKQFYEIARKRAAELDVYMEQFRREIIESDGLTKLLQEVKEKPTIQDMSIQYRKFAEWLRIEVAATVYHLFLAEDNSPELYAQAKRIHSMVPYTIVKNAIKIANPAAVIAKVLDIFIAKPFGARSLLQRIFGLALNDGVQALQKTIDVVLAQIDEPVFYNKIKKFVDAEEPTKDSIRSDAEENGVDIIISILRSEMIDPPLKPQQITKIFNAYMAWNNAITNLDDEIKAGALTFSHLKQLLKLYTRQRDKAMMLSMIDEPVTLLLLRDLFTIFYEPLVRVYKTANIHHRVTDFANFVDDLIIVVDRCRQQDFSADPNQTVQAFIDLCARHEHNLYGFVHDVHSHDNGLFTNWMNWIEDILEFLRHGPKSGKLDINALFSEAISSGLIDKEKAILEIDNLVSWQEARKRWHHNKTRQKMGADDNSSVLSTLPGSATFRSSDFGLDAMDLEEMTYDEGEMSSYNEEQDNISPLVAERQRRASKQSNLRRSAGEPVKPEVVEVCKIKEQFLARLRSVLSE</sequence>
<feature type="region of interest" description="Disordered" evidence="1">
    <location>
        <begin position="867"/>
        <end position="900"/>
    </location>
</feature>
<dbReference type="PROSITE" id="PS50195">
    <property type="entry name" value="PX"/>
    <property type="match status" value="1"/>
</dbReference>
<feature type="region of interest" description="Disordered" evidence="1">
    <location>
        <begin position="820"/>
        <end position="840"/>
    </location>
</feature>
<evidence type="ECO:0000256" key="1">
    <source>
        <dbReference type="SAM" id="MobiDB-lite"/>
    </source>
</evidence>
<dbReference type="Gene3D" id="3.30.1520.10">
    <property type="entry name" value="Phox-like domain"/>
    <property type="match status" value="1"/>
</dbReference>
<dbReference type="Pfam" id="PF12828">
    <property type="entry name" value="PXB"/>
    <property type="match status" value="1"/>
</dbReference>
<proteinExistence type="predicted"/>
<dbReference type="GO" id="GO:0035091">
    <property type="term" value="F:phosphatidylinositol binding"/>
    <property type="evidence" value="ECO:0007669"/>
    <property type="project" value="InterPro"/>
</dbReference>
<organism evidence="4">
    <name type="scientific">Blumeria graminis f. sp. tritici 96224</name>
    <dbReference type="NCBI Taxonomy" id="1268274"/>
    <lineage>
        <taxon>Eukaryota</taxon>
        <taxon>Fungi</taxon>
        <taxon>Dikarya</taxon>
        <taxon>Ascomycota</taxon>
        <taxon>Pezizomycotina</taxon>
        <taxon>Leotiomycetes</taxon>
        <taxon>Erysiphales</taxon>
        <taxon>Erysiphaceae</taxon>
        <taxon>Blumeria</taxon>
    </lineage>
</organism>
<dbReference type="EMBL" id="KE375021">
    <property type="protein sequence ID" value="EPQ65624.1"/>
    <property type="molecule type" value="Genomic_DNA"/>
</dbReference>
<protein>
    <submittedName>
        <fullName evidence="4">Bgt-1912</fullName>
    </submittedName>
</protein>
<evidence type="ECO:0000313" key="3">
    <source>
        <dbReference type="EMBL" id="EPQ65624.1"/>
    </source>
</evidence>
<dbReference type="InterPro" id="IPR001683">
    <property type="entry name" value="PX_dom"/>
</dbReference>
<reference evidence="4" key="3">
    <citation type="submission" date="2018-07" db="EMBL/GenBank/DDBJ databases">
        <authorList>
            <person name="Quirk P.G."/>
            <person name="Krulwich T.A."/>
        </authorList>
    </citation>
    <scope>NUCLEOTIDE SEQUENCE</scope>
    <source>
        <strain evidence="4">96224</strain>
    </source>
</reference>
<dbReference type="EMBL" id="UIGY01000048">
    <property type="protein sequence ID" value="SUZ09392.1"/>
    <property type="molecule type" value="Genomic_DNA"/>
</dbReference>
<dbReference type="InterPro" id="IPR024554">
    <property type="entry name" value="LEC1-like_C"/>
</dbReference>
<gene>
    <name evidence="3" type="ORF">BGT96224_1912</name>
    <name evidence="4" type="ORF">BGT96224V2_LOCUS2528</name>
</gene>
<dbReference type="Pfam" id="PF12825">
    <property type="entry name" value="DUF3818"/>
    <property type="match status" value="1"/>
</dbReference>
<dbReference type="HOGENOM" id="CLU_007739_1_1_1"/>
<evidence type="ECO:0000313" key="4">
    <source>
        <dbReference type="EMBL" id="SUZ09392.1"/>
    </source>
</evidence>
<feature type="domain" description="PX" evidence="2">
    <location>
        <begin position="180"/>
        <end position="388"/>
    </location>
</feature>
<feature type="compositionally biased region" description="Polar residues" evidence="1">
    <location>
        <begin position="333"/>
        <end position="344"/>
    </location>
</feature>
<feature type="compositionally biased region" description="Low complexity" evidence="1">
    <location>
        <begin position="303"/>
        <end position="316"/>
    </location>
</feature>
<feature type="region of interest" description="Disordered" evidence="1">
    <location>
        <begin position="261"/>
        <end position="280"/>
    </location>
</feature>
<feature type="region of interest" description="Disordered" evidence="1">
    <location>
        <begin position="292"/>
        <end position="344"/>
    </location>
</feature>